<evidence type="ECO:0000256" key="2">
    <source>
        <dbReference type="ARBA" id="ARBA00012513"/>
    </source>
</evidence>
<organism evidence="13 14">
    <name type="scientific">Limulus polyphemus</name>
    <name type="common">Atlantic horseshoe crab</name>
    <dbReference type="NCBI Taxonomy" id="6850"/>
    <lineage>
        <taxon>Eukaryota</taxon>
        <taxon>Metazoa</taxon>
        <taxon>Ecdysozoa</taxon>
        <taxon>Arthropoda</taxon>
        <taxon>Chelicerata</taxon>
        <taxon>Merostomata</taxon>
        <taxon>Xiphosura</taxon>
        <taxon>Limulidae</taxon>
        <taxon>Limulus</taxon>
    </lineage>
</organism>
<feature type="compositionally biased region" description="Low complexity" evidence="10">
    <location>
        <begin position="659"/>
        <end position="682"/>
    </location>
</feature>
<sequence length="1093" mass="121788">MKLLNHPHIVQLYQVMETEKMLYLVTEYASQGEIFDHLVANGRMTEDDARKKFKQIVAAVSYCHQRFVIHRDLKAENLLLDSNMNIKIADFGFSNYYKPGKLLSTWCGSPSYAAPELFEGKEYDGPKADVWSLGVVLYVLVCGALPFDGSTLQSLRTRVLLGKFRIPFFMSSECEHLIRHMLVVDPEKRLSVDQILQDKWIVQSGTDLEFEEMFEKYNKVSFNEKEESVNELIVEHMLNLPGVTQEQIIQSVEGKYFDHCSAIYHLLLDKLKGHQRTTLLSHNLPVTTHPQRMTSITTGVVEKNPLASDAGIEGERKTTCSPMLSASIVPLWQLLSENQNLEKFGDVELESDGEEPSPEILSRYQIIRRHTVGPGDPQHEQVPSVATGDMTASQMSRNFQPVITLQPPPILPLSALPNTNLPQNLPLVQHQPPQYFTIKDQHLLKPPLVLGAVGGFGRRASDGGANVQKCFRRQLLQGQFSYPTSKEKISGIQPGSPVAVQRMSALPLHREISKDPDEQLDTGAIARYLQTRGHSKRHTLAMATPEEVQEVHWKTHPLLKQRRTGLVTVTEKISAVGRRASDGSTPMNPYRSQLERLYNQTVGTGPVPMDNALTVKALQQQYQQLQKHACPVDPQVQAELQRRHSLHVQQMFLLQASLSQTSTSSPPSISGSPIHKSPSSGPTSPVSLTQHFQRLQLQRRGSPVGFGTHESTFSAFQVFGTPPRASSPPVCVSLGGVSPPYNRVTGMNSPQQRVSPPPSFPDSPTNLPTIFPRLQGLVGQPHRNISPTTFQNLCMIQEDATEQCQSSSSNSKQAGKLERDNQEQITETISSPINTYPQISVTDETGEIQVSSDILENLDYSEFELPYRASDTPLQDMGQIRLFETSSGYEECITSIQIPSFSDTSGFVEEQLQKSPTKNLPRWLPIHSTRESYKNSEHLRQTFPPAGHGSTDHDENYLHFGNKSSQSEPSPVSGNLFSSHLTCNLQANSELQKTASGSLCIAITTSAVPESTCCSDLLHEIQQRLDTRAQGLSLMLQPSERVLALEHPAGVQIELEVCDGPRPSERGLKMRRISGDSLQYNQICRELIACMNI</sequence>
<dbReference type="Gene3D" id="3.30.310.80">
    <property type="entry name" value="Kinase associated domain 1, KA1"/>
    <property type="match status" value="1"/>
</dbReference>
<dbReference type="Proteomes" id="UP000694941">
    <property type="component" value="Unplaced"/>
</dbReference>
<feature type="domain" description="KA1" evidence="12">
    <location>
        <begin position="1044"/>
        <end position="1093"/>
    </location>
</feature>
<dbReference type="Pfam" id="PF00069">
    <property type="entry name" value="Pkinase"/>
    <property type="match status" value="1"/>
</dbReference>
<evidence type="ECO:0000259" key="11">
    <source>
        <dbReference type="PROSITE" id="PS50011"/>
    </source>
</evidence>
<comment type="catalytic activity">
    <reaction evidence="9">
        <text>L-seryl-[protein] + ATP = O-phospho-L-seryl-[protein] + ADP + H(+)</text>
        <dbReference type="Rhea" id="RHEA:17989"/>
        <dbReference type="Rhea" id="RHEA-COMP:9863"/>
        <dbReference type="Rhea" id="RHEA-COMP:11604"/>
        <dbReference type="ChEBI" id="CHEBI:15378"/>
        <dbReference type="ChEBI" id="CHEBI:29999"/>
        <dbReference type="ChEBI" id="CHEBI:30616"/>
        <dbReference type="ChEBI" id="CHEBI:83421"/>
        <dbReference type="ChEBI" id="CHEBI:456216"/>
        <dbReference type="EC" id="2.7.11.1"/>
    </reaction>
</comment>
<evidence type="ECO:0000256" key="9">
    <source>
        <dbReference type="ARBA" id="ARBA00048679"/>
    </source>
</evidence>
<dbReference type="CDD" id="cd14338">
    <property type="entry name" value="UBA_SIK"/>
    <property type="match status" value="1"/>
</dbReference>
<evidence type="ECO:0000256" key="1">
    <source>
        <dbReference type="ARBA" id="ARBA00006234"/>
    </source>
</evidence>
<dbReference type="EC" id="2.7.11.1" evidence="2"/>
<evidence type="ECO:0000256" key="8">
    <source>
        <dbReference type="ARBA" id="ARBA00047899"/>
    </source>
</evidence>
<keyword evidence="6" id="KW-0418">Kinase</keyword>
<dbReference type="Gene3D" id="1.10.510.10">
    <property type="entry name" value="Transferase(Phosphotransferase) domain 1"/>
    <property type="match status" value="1"/>
</dbReference>
<dbReference type="Pfam" id="PF02149">
    <property type="entry name" value="KA1"/>
    <property type="match status" value="1"/>
</dbReference>
<dbReference type="GeneID" id="106465983"/>
<dbReference type="InterPro" id="IPR008271">
    <property type="entry name" value="Ser/Thr_kinase_AS"/>
</dbReference>
<feature type="region of interest" description="Disordered" evidence="10">
    <location>
        <begin position="804"/>
        <end position="831"/>
    </location>
</feature>
<keyword evidence="7" id="KW-0067">ATP-binding</keyword>
<dbReference type="SMART" id="SM00220">
    <property type="entry name" value="S_TKc"/>
    <property type="match status" value="1"/>
</dbReference>
<evidence type="ECO:0000256" key="10">
    <source>
        <dbReference type="SAM" id="MobiDB-lite"/>
    </source>
</evidence>
<protein>
    <recommendedName>
        <fullName evidence="2">non-specific serine/threonine protein kinase</fullName>
        <ecNumber evidence="2">2.7.11.1</ecNumber>
    </recommendedName>
</protein>
<evidence type="ECO:0000313" key="14">
    <source>
        <dbReference type="RefSeq" id="XP_022249658.1"/>
    </source>
</evidence>
<dbReference type="InterPro" id="IPR057380">
    <property type="entry name" value="UBA_SIK1/2/3"/>
</dbReference>
<dbReference type="RefSeq" id="XP_022249658.1">
    <property type="nucleotide sequence ID" value="XM_022393950.1"/>
</dbReference>
<dbReference type="PROSITE" id="PS50032">
    <property type="entry name" value="KA1"/>
    <property type="match status" value="1"/>
</dbReference>
<evidence type="ECO:0000256" key="5">
    <source>
        <dbReference type="ARBA" id="ARBA00022741"/>
    </source>
</evidence>
<evidence type="ECO:0000259" key="12">
    <source>
        <dbReference type="PROSITE" id="PS50032"/>
    </source>
</evidence>
<feature type="region of interest" description="Disordered" evidence="10">
    <location>
        <begin position="659"/>
        <end position="687"/>
    </location>
</feature>
<keyword evidence="13" id="KW-1185">Reference proteome</keyword>
<dbReference type="InterPro" id="IPR011009">
    <property type="entry name" value="Kinase-like_dom_sf"/>
</dbReference>
<evidence type="ECO:0000256" key="6">
    <source>
        <dbReference type="ARBA" id="ARBA00022777"/>
    </source>
</evidence>
<dbReference type="SUPFAM" id="SSF103243">
    <property type="entry name" value="KA1-like"/>
    <property type="match status" value="1"/>
</dbReference>
<dbReference type="PROSITE" id="PS50011">
    <property type="entry name" value="PROTEIN_KINASE_DOM"/>
    <property type="match status" value="1"/>
</dbReference>
<dbReference type="PANTHER" id="PTHR24346">
    <property type="entry name" value="MAP/MICROTUBULE AFFINITY-REGULATING KINASE"/>
    <property type="match status" value="1"/>
</dbReference>
<dbReference type="InterPro" id="IPR001772">
    <property type="entry name" value="KA1_dom"/>
</dbReference>
<dbReference type="PANTHER" id="PTHR24346:SF42">
    <property type="entry name" value="SERINE_THREONINE-PROTEIN KINASE SIK3"/>
    <property type="match status" value="1"/>
</dbReference>
<comment type="catalytic activity">
    <reaction evidence="8">
        <text>L-threonyl-[protein] + ATP = O-phospho-L-threonyl-[protein] + ADP + H(+)</text>
        <dbReference type="Rhea" id="RHEA:46608"/>
        <dbReference type="Rhea" id="RHEA-COMP:11060"/>
        <dbReference type="Rhea" id="RHEA-COMP:11605"/>
        <dbReference type="ChEBI" id="CHEBI:15378"/>
        <dbReference type="ChEBI" id="CHEBI:30013"/>
        <dbReference type="ChEBI" id="CHEBI:30616"/>
        <dbReference type="ChEBI" id="CHEBI:61977"/>
        <dbReference type="ChEBI" id="CHEBI:456216"/>
        <dbReference type="EC" id="2.7.11.1"/>
    </reaction>
</comment>
<dbReference type="InterPro" id="IPR000719">
    <property type="entry name" value="Prot_kinase_dom"/>
</dbReference>
<comment type="similarity">
    <text evidence="1">Belongs to the protein kinase superfamily. CAMK Ser/Thr protein kinase family. SNF1 subfamily.</text>
</comment>
<dbReference type="SUPFAM" id="SSF56112">
    <property type="entry name" value="Protein kinase-like (PK-like)"/>
    <property type="match status" value="1"/>
</dbReference>
<proteinExistence type="inferred from homology"/>
<keyword evidence="4" id="KW-0808">Transferase</keyword>
<dbReference type="InterPro" id="IPR028375">
    <property type="entry name" value="KA1/Ssp2_C"/>
</dbReference>
<reference evidence="14" key="1">
    <citation type="submission" date="2025-08" db="UniProtKB">
        <authorList>
            <consortium name="RefSeq"/>
        </authorList>
    </citation>
    <scope>IDENTIFICATION</scope>
    <source>
        <tissue evidence="14">Muscle</tissue>
    </source>
</reference>
<evidence type="ECO:0000256" key="7">
    <source>
        <dbReference type="ARBA" id="ARBA00022840"/>
    </source>
</evidence>
<accession>A0ABM1T1A2</accession>
<name>A0ABM1T1A2_LIMPO</name>
<dbReference type="PROSITE" id="PS00108">
    <property type="entry name" value="PROTEIN_KINASE_ST"/>
    <property type="match status" value="1"/>
</dbReference>
<feature type="compositionally biased region" description="Polar residues" evidence="10">
    <location>
        <begin position="804"/>
        <end position="813"/>
    </location>
</feature>
<evidence type="ECO:0000256" key="4">
    <source>
        <dbReference type="ARBA" id="ARBA00022679"/>
    </source>
</evidence>
<keyword evidence="3" id="KW-0723">Serine/threonine-protein kinase</keyword>
<evidence type="ECO:0000313" key="13">
    <source>
        <dbReference type="Proteomes" id="UP000694941"/>
    </source>
</evidence>
<dbReference type="Pfam" id="PF23312">
    <property type="entry name" value="UBA_SIK3"/>
    <property type="match status" value="1"/>
</dbReference>
<evidence type="ECO:0000256" key="3">
    <source>
        <dbReference type="ARBA" id="ARBA00022527"/>
    </source>
</evidence>
<feature type="domain" description="Protein kinase" evidence="11">
    <location>
        <begin position="1"/>
        <end position="201"/>
    </location>
</feature>
<gene>
    <name evidence="14" type="primary">LOC106465983</name>
</gene>
<keyword evidence="5" id="KW-0547">Nucleotide-binding</keyword>